<dbReference type="PANTHER" id="PTHR12558:SF13">
    <property type="entry name" value="CELL DIVISION CYCLE PROTEIN 27 HOMOLOG"/>
    <property type="match status" value="1"/>
</dbReference>
<dbReference type="PROSITE" id="PS50005">
    <property type="entry name" value="TPR"/>
    <property type="match status" value="1"/>
</dbReference>
<sequence length="168" mass="19264">MDKEPFAKVHVAMREKKWSSALRMLLDVHTGALSENFLDDKNHAWYCIGDIYFRQEKYALAKQSFKKSVSYRCSDDEALMAIGNCYDALKRPRLAERYFRKALSVSLSAKSRAKATFNLANSLLDQARFDEAITLFEQLIKDHVSIRSSAKKNLMFAQSRRKIVSGKG</sequence>
<dbReference type="Pfam" id="PF13181">
    <property type="entry name" value="TPR_8"/>
    <property type="match status" value="1"/>
</dbReference>
<dbReference type="Gene3D" id="1.25.40.10">
    <property type="entry name" value="Tetratricopeptide repeat domain"/>
    <property type="match status" value="1"/>
</dbReference>
<dbReference type="Proteomes" id="UP000819052">
    <property type="component" value="Unassembled WGS sequence"/>
</dbReference>
<accession>A0ABX0M661</accession>
<gene>
    <name evidence="2" type="ORF">F1609_06070</name>
</gene>
<dbReference type="SMART" id="SM00028">
    <property type="entry name" value="TPR"/>
    <property type="match status" value="3"/>
</dbReference>
<evidence type="ECO:0000313" key="3">
    <source>
        <dbReference type="Proteomes" id="UP000819052"/>
    </source>
</evidence>
<dbReference type="EMBL" id="VVIW01000003">
    <property type="protein sequence ID" value="NHZ39737.1"/>
    <property type="molecule type" value="Genomic_DNA"/>
</dbReference>
<evidence type="ECO:0000313" key="2">
    <source>
        <dbReference type="EMBL" id="NHZ39737.1"/>
    </source>
</evidence>
<organism evidence="2 3">
    <name type="scientific">Massilia aquatica</name>
    <dbReference type="NCBI Taxonomy" id="2609000"/>
    <lineage>
        <taxon>Bacteria</taxon>
        <taxon>Pseudomonadati</taxon>
        <taxon>Pseudomonadota</taxon>
        <taxon>Betaproteobacteria</taxon>
        <taxon>Burkholderiales</taxon>
        <taxon>Oxalobacteraceae</taxon>
        <taxon>Telluria group</taxon>
        <taxon>Massilia</taxon>
    </lineage>
</organism>
<protein>
    <submittedName>
        <fullName evidence="2">Tetratricopeptide repeat protein</fullName>
    </submittedName>
</protein>
<keyword evidence="1" id="KW-0802">TPR repeat</keyword>
<keyword evidence="3" id="KW-1185">Reference proteome</keyword>
<comment type="caution">
    <text evidence="2">The sequence shown here is derived from an EMBL/GenBank/DDBJ whole genome shotgun (WGS) entry which is preliminary data.</text>
</comment>
<dbReference type="SUPFAM" id="SSF48452">
    <property type="entry name" value="TPR-like"/>
    <property type="match status" value="1"/>
</dbReference>
<name>A0ABX0M661_9BURK</name>
<dbReference type="Pfam" id="PF13424">
    <property type="entry name" value="TPR_12"/>
    <property type="match status" value="1"/>
</dbReference>
<evidence type="ECO:0000256" key="1">
    <source>
        <dbReference type="PROSITE-ProRule" id="PRU00339"/>
    </source>
</evidence>
<dbReference type="InterPro" id="IPR011990">
    <property type="entry name" value="TPR-like_helical_dom_sf"/>
</dbReference>
<feature type="repeat" description="TPR" evidence="1">
    <location>
        <begin position="42"/>
        <end position="75"/>
    </location>
</feature>
<reference evidence="2 3" key="1">
    <citation type="submission" date="2019-09" db="EMBL/GenBank/DDBJ databases">
        <title>Taxonomy of Antarctic Massilia spp.: description of Massilia rubra sp. nov., Massilia aquatica sp. nov., Massilia mucilaginosa sp. nov., Massilia frigida sp. nov. isolated from streams, lakes and regoliths.</title>
        <authorList>
            <person name="Holochova P."/>
            <person name="Sedlacek I."/>
            <person name="Kralova S."/>
            <person name="Maslanova I."/>
            <person name="Busse H.-J."/>
            <person name="Stankova E."/>
            <person name="Vrbovska V."/>
            <person name="Kovarovic V."/>
            <person name="Bartak M."/>
            <person name="Svec P."/>
            <person name="Pantucek R."/>
        </authorList>
    </citation>
    <scope>NUCLEOTIDE SEQUENCE [LARGE SCALE GENOMIC DNA]</scope>
    <source>
        <strain evidence="2 3">CCM 8693</strain>
    </source>
</reference>
<dbReference type="InterPro" id="IPR019734">
    <property type="entry name" value="TPR_rpt"/>
</dbReference>
<proteinExistence type="predicted"/>
<dbReference type="PANTHER" id="PTHR12558">
    <property type="entry name" value="CELL DIVISION CYCLE 16,23,27"/>
    <property type="match status" value="1"/>
</dbReference>
<dbReference type="RefSeq" id="WP_167075620.1">
    <property type="nucleotide sequence ID" value="NZ_VVIW01000003.1"/>
</dbReference>